<evidence type="ECO:0000256" key="1">
    <source>
        <dbReference type="SAM" id="SignalP"/>
    </source>
</evidence>
<dbReference type="RefSeq" id="XP_033397983.1">
    <property type="nucleotide sequence ID" value="XM_033543172.1"/>
</dbReference>
<protein>
    <submittedName>
        <fullName evidence="2">Uncharacterized protein</fullName>
    </submittedName>
</protein>
<gene>
    <name evidence="2" type="ORF">K452DRAFT_308634</name>
</gene>
<reference evidence="2" key="1">
    <citation type="journal article" date="2020" name="Stud. Mycol.">
        <title>101 Dothideomycetes genomes: a test case for predicting lifestyles and emergence of pathogens.</title>
        <authorList>
            <person name="Haridas S."/>
            <person name="Albert R."/>
            <person name="Binder M."/>
            <person name="Bloem J."/>
            <person name="Labutti K."/>
            <person name="Salamov A."/>
            <person name="Andreopoulos B."/>
            <person name="Baker S."/>
            <person name="Barry K."/>
            <person name="Bills G."/>
            <person name="Bluhm B."/>
            <person name="Cannon C."/>
            <person name="Castanera R."/>
            <person name="Culley D."/>
            <person name="Daum C."/>
            <person name="Ezra D."/>
            <person name="Gonzalez J."/>
            <person name="Henrissat B."/>
            <person name="Kuo A."/>
            <person name="Liang C."/>
            <person name="Lipzen A."/>
            <person name="Lutzoni F."/>
            <person name="Magnuson J."/>
            <person name="Mondo S."/>
            <person name="Nolan M."/>
            <person name="Ohm R."/>
            <person name="Pangilinan J."/>
            <person name="Park H.-J."/>
            <person name="Ramirez L."/>
            <person name="Alfaro M."/>
            <person name="Sun H."/>
            <person name="Tritt A."/>
            <person name="Yoshinaga Y."/>
            <person name="Zwiers L.-H."/>
            <person name="Turgeon B."/>
            <person name="Goodwin S."/>
            <person name="Spatafora J."/>
            <person name="Crous P."/>
            <person name="Grigoriev I."/>
        </authorList>
    </citation>
    <scope>NUCLEOTIDE SEQUENCE</scope>
    <source>
        <strain evidence="2">CBS 121167</strain>
    </source>
</reference>
<name>A0A6A6BI84_9PEZI</name>
<feature type="chain" id="PRO_5025513075" evidence="1">
    <location>
        <begin position="22"/>
        <end position="129"/>
    </location>
</feature>
<evidence type="ECO:0000313" key="2">
    <source>
        <dbReference type="EMBL" id="KAF2142271.1"/>
    </source>
</evidence>
<feature type="signal peptide" evidence="1">
    <location>
        <begin position="1"/>
        <end position="21"/>
    </location>
</feature>
<keyword evidence="3" id="KW-1185">Reference proteome</keyword>
<keyword evidence="1" id="KW-0732">Signal</keyword>
<evidence type="ECO:0000313" key="3">
    <source>
        <dbReference type="Proteomes" id="UP000799438"/>
    </source>
</evidence>
<dbReference type="AlphaFoldDB" id="A0A6A6BI84"/>
<proteinExistence type="predicted"/>
<dbReference type="EMBL" id="ML995485">
    <property type="protein sequence ID" value="KAF2142271.1"/>
    <property type="molecule type" value="Genomic_DNA"/>
</dbReference>
<dbReference type="Proteomes" id="UP000799438">
    <property type="component" value="Unassembled WGS sequence"/>
</dbReference>
<dbReference type="OrthoDB" id="2831684at2759"/>
<sequence>MKFSVIVGSFVFAVAQVKVAAQGIPLRASSTIHINLSPTSDENAVKVNQGFIGFGIEMRSFPHYAGQENPNQFSNNLLKAISDRTAKALLFLPETLQSVTSTQTAQLERLGSMDSKISKRQFGILFKFL</sequence>
<dbReference type="GeneID" id="54300669"/>
<organism evidence="2 3">
    <name type="scientific">Aplosporella prunicola CBS 121167</name>
    <dbReference type="NCBI Taxonomy" id="1176127"/>
    <lineage>
        <taxon>Eukaryota</taxon>
        <taxon>Fungi</taxon>
        <taxon>Dikarya</taxon>
        <taxon>Ascomycota</taxon>
        <taxon>Pezizomycotina</taxon>
        <taxon>Dothideomycetes</taxon>
        <taxon>Dothideomycetes incertae sedis</taxon>
        <taxon>Botryosphaeriales</taxon>
        <taxon>Aplosporellaceae</taxon>
        <taxon>Aplosporella</taxon>
    </lineage>
</organism>
<accession>A0A6A6BI84</accession>